<comment type="pathway">
    <text evidence="4">Carotenoid biosynthesis; staphyloxanthin biosynthesis; staphyloxanthin from farnesyl diphosphate: step 3/5.</text>
</comment>
<evidence type="ECO:0000256" key="9">
    <source>
        <dbReference type="ARBA" id="ARBA00048532"/>
    </source>
</evidence>
<dbReference type="SUPFAM" id="SSF51905">
    <property type="entry name" value="FAD/NAD(P)-binding domain"/>
    <property type="match status" value="1"/>
</dbReference>
<feature type="domain" description="Amine oxidase" evidence="11">
    <location>
        <begin position="18"/>
        <end position="490"/>
    </location>
</feature>
<evidence type="ECO:0000256" key="3">
    <source>
        <dbReference type="ARBA" id="ARBA00023002"/>
    </source>
</evidence>
<dbReference type="InterPro" id="IPR036188">
    <property type="entry name" value="FAD/NAD-bd_sf"/>
</dbReference>
<protein>
    <recommendedName>
        <fullName evidence="6">4,4'-diaponeurosporene oxygenase</fullName>
    </recommendedName>
    <alternativeName>
        <fullName evidence="7">4,4'-diaponeurosporene oxidase</fullName>
    </alternativeName>
    <alternativeName>
        <fullName evidence="8">Carotenoid oxidase</fullName>
    </alternativeName>
</protein>
<proteinExistence type="inferred from homology"/>
<dbReference type="Proteomes" id="UP001501166">
    <property type="component" value="Unassembled WGS sequence"/>
</dbReference>
<evidence type="ECO:0000256" key="5">
    <source>
        <dbReference type="ARBA" id="ARBA00038194"/>
    </source>
</evidence>
<organism evidence="12 13">
    <name type="scientific">Alkalibacterium iburiense</name>
    <dbReference type="NCBI Taxonomy" id="290589"/>
    <lineage>
        <taxon>Bacteria</taxon>
        <taxon>Bacillati</taxon>
        <taxon>Bacillota</taxon>
        <taxon>Bacilli</taxon>
        <taxon>Lactobacillales</taxon>
        <taxon>Carnobacteriaceae</taxon>
        <taxon>Alkalibacterium</taxon>
    </lineage>
</organism>
<comment type="catalytic activity">
    <reaction evidence="9">
        <text>all-trans-4,4'-diaponeurosporene + 2 AH2 + 2 O2 = 4,4'-diaponeurosporenal + 2 A + 3 H2O</text>
        <dbReference type="Rhea" id="RHEA:56104"/>
        <dbReference type="ChEBI" id="CHEBI:13193"/>
        <dbReference type="ChEBI" id="CHEBI:15377"/>
        <dbReference type="ChEBI" id="CHEBI:15379"/>
        <dbReference type="ChEBI" id="CHEBI:17499"/>
        <dbReference type="ChEBI" id="CHEBI:62743"/>
        <dbReference type="ChEBI" id="CHEBI:79065"/>
    </reaction>
</comment>
<dbReference type="PANTHER" id="PTHR43734:SF7">
    <property type="entry name" value="4,4'-DIAPONEUROSPORENE OXYGENASE"/>
    <property type="match status" value="1"/>
</dbReference>
<dbReference type="NCBIfam" id="TIGR02734">
    <property type="entry name" value="crtI_fam"/>
    <property type="match status" value="1"/>
</dbReference>
<dbReference type="InterPro" id="IPR014105">
    <property type="entry name" value="Carotenoid/retinoid_OxRdtase"/>
</dbReference>
<evidence type="ECO:0000256" key="2">
    <source>
        <dbReference type="ARBA" id="ARBA00022746"/>
    </source>
</evidence>
<evidence type="ECO:0000256" key="7">
    <source>
        <dbReference type="ARBA" id="ARBA00041900"/>
    </source>
</evidence>
<dbReference type="Pfam" id="PF01593">
    <property type="entry name" value="Amino_oxidase"/>
    <property type="match status" value="1"/>
</dbReference>
<comment type="similarity">
    <text evidence="5">Belongs to the carotenoid/retinoid oxidoreductase family. CrtP subfamily.</text>
</comment>
<evidence type="ECO:0000313" key="13">
    <source>
        <dbReference type="Proteomes" id="UP001501166"/>
    </source>
</evidence>
<keyword evidence="13" id="KW-1185">Reference proteome</keyword>
<dbReference type="InterPro" id="IPR002937">
    <property type="entry name" value="Amino_oxidase"/>
</dbReference>
<sequence>MEKENKLNQTVIVIGGGLGGLSAAISLAQSGYQVTLFEKNKHLGGKLNRLETNGFGFDLGPSILTMPQLFSRLFEASGKNMEDYVSIKQLNHEIRSFYPDGAVVDLYNHLEDMEKNNSVLSSSDIEEYKDYLSYARNLYEKTDEGYFEKGHDDLKAILKDHGMIAALKDFDYFHTMSDGIDKRVSNPYLRELLKYFIKYVGSSADAAPAILNILPYVQKAFGLWYVEGGMHKLGEALVRLGEEVCVTFRTETEVSEIIEGEEKTVSGVKLASGETVWADRIISNMEVIPAYRRLLNMNPEKVDKLEKEFEPAASGLVIHLGVNRKYPQLAHHNFFFSKDSKANYKSVFETHELPEDPTIYLVNSNKTDASQAPSGHENIKILPHIPYIQDKPFTEEEYQQLRERVLIKLEDMGLTDLRQHIVVEDYWTPVDIEKHYYSNRGAIYGVVSDKSKNKGFKLPKKSPYFNNLYFVGGSVNPGGGMPMVVLSGQQVKDIILTEDKNEN</sequence>
<name>A0ABP3GUX1_9LACT</name>
<keyword evidence="3 10" id="KW-0560">Oxidoreductase</keyword>
<evidence type="ECO:0000313" key="12">
    <source>
        <dbReference type="EMBL" id="GAA0355040.1"/>
    </source>
</evidence>
<evidence type="ECO:0000256" key="4">
    <source>
        <dbReference type="ARBA" id="ARBA00037901"/>
    </source>
</evidence>
<accession>A0ABP3GUX1</accession>
<evidence type="ECO:0000256" key="8">
    <source>
        <dbReference type="ARBA" id="ARBA00042619"/>
    </source>
</evidence>
<reference evidence="13" key="1">
    <citation type="journal article" date="2019" name="Int. J. Syst. Evol. Microbiol.">
        <title>The Global Catalogue of Microorganisms (GCM) 10K type strain sequencing project: providing services to taxonomists for standard genome sequencing and annotation.</title>
        <authorList>
            <consortium name="The Broad Institute Genomics Platform"/>
            <consortium name="The Broad Institute Genome Sequencing Center for Infectious Disease"/>
            <person name="Wu L."/>
            <person name="Ma J."/>
        </authorList>
    </citation>
    <scope>NUCLEOTIDE SEQUENCE [LARGE SCALE GENOMIC DNA]</scope>
    <source>
        <strain evidence="13">JCM 12662</strain>
    </source>
</reference>
<comment type="cofactor">
    <cofactor evidence="1">
        <name>FAD</name>
        <dbReference type="ChEBI" id="CHEBI:57692"/>
    </cofactor>
</comment>
<dbReference type="EMBL" id="BAAACW010000031">
    <property type="protein sequence ID" value="GAA0355040.1"/>
    <property type="molecule type" value="Genomic_DNA"/>
</dbReference>
<comment type="caution">
    <text evidence="12">The sequence shown here is derived from an EMBL/GenBank/DDBJ whole genome shotgun (WGS) entry which is preliminary data.</text>
</comment>
<gene>
    <name evidence="12" type="ORF">GCM10008932_05030</name>
</gene>
<evidence type="ECO:0000259" key="11">
    <source>
        <dbReference type="Pfam" id="PF01593"/>
    </source>
</evidence>
<dbReference type="RefSeq" id="WP_343753686.1">
    <property type="nucleotide sequence ID" value="NZ_BAAACW010000031.1"/>
</dbReference>
<dbReference type="PANTHER" id="PTHR43734">
    <property type="entry name" value="PHYTOENE DESATURASE"/>
    <property type="match status" value="1"/>
</dbReference>
<dbReference type="Gene3D" id="3.50.50.60">
    <property type="entry name" value="FAD/NAD(P)-binding domain"/>
    <property type="match status" value="2"/>
</dbReference>
<keyword evidence="2 10" id="KW-0125">Carotenoid biosynthesis</keyword>
<evidence type="ECO:0000256" key="10">
    <source>
        <dbReference type="RuleBase" id="RU362075"/>
    </source>
</evidence>
<evidence type="ECO:0000256" key="1">
    <source>
        <dbReference type="ARBA" id="ARBA00001974"/>
    </source>
</evidence>
<evidence type="ECO:0000256" key="6">
    <source>
        <dbReference type="ARBA" id="ARBA00039159"/>
    </source>
</evidence>